<keyword evidence="1" id="KW-0732">Signal</keyword>
<feature type="chain" id="PRO_5005516138" evidence="1">
    <location>
        <begin position="20"/>
        <end position="113"/>
    </location>
</feature>
<organism evidence="2">
    <name type="scientific">Ixodes ricinus</name>
    <name type="common">Common tick</name>
    <name type="synonym">Acarus ricinus</name>
    <dbReference type="NCBI Taxonomy" id="34613"/>
    <lineage>
        <taxon>Eukaryota</taxon>
        <taxon>Metazoa</taxon>
        <taxon>Ecdysozoa</taxon>
        <taxon>Arthropoda</taxon>
        <taxon>Chelicerata</taxon>
        <taxon>Arachnida</taxon>
        <taxon>Acari</taxon>
        <taxon>Parasitiformes</taxon>
        <taxon>Ixodida</taxon>
        <taxon>Ixodoidea</taxon>
        <taxon>Ixodidae</taxon>
        <taxon>Ixodinae</taxon>
        <taxon>Ixodes</taxon>
    </lineage>
</organism>
<reference evidence="2" key="1">
    <citation type="submission" date="2012-12" db="EMBL/GenBank/DDBJ databases">
        <title>Identification and characterization of a phenylalanine ammonia-lyase gene family in Isatis indigotica Fort.</title>
        <authorList>
            <person name="Liu Q."/>
            <person name="Chen J."/>
            <person name="Zhou X."/>
            <person name="Di P."/>
            <person name="Xiao Y."/>
            <person name="Xuan H."/>
            <person name="Zhang L."/>
            <person name="Chen W."/>
        </authorList>
    </citation>
    <scope>NUCLEOTIDE SEQUENCE</scope>
    <source>
        <tissue evidence="2">Salivary gland</tissue>
    </source>
</reference>
<dbReference type="AlphaFoldDB" id="A0A0K8R4Q2"/>
<evidence type="ECO:0000313" key="2">
    <source>
        <dbReference type="EMBL" id="JAA66041.1"/>
    </source>
</evidence>
<accession>A0A0K8R4Q2</accession>
<protein>
    <submittedName>
        <fullName evidence="2">Putative ixodes 10 kDa peptide protein</fullName>
    </submittedName>
</protein>
<feature type="signal peptide" evidence="1">
    <location>
        <begin position="1"/>
        <end position="19"/>
    </location>
</feature>
<name>A0A0K8R4Q2_IXORI</name>
<sequence>MLLVLFVVVLILPVFEAAANFFWFDPDLACLKIIKEAGDLFCKFQGHDAIAVFDVPGWYHDTCEVVCNGGPTKVRLPESACPPGGYRFCDENAVNNLKRWSDDMTKTKKRICQ</sequence>
<dbReference type="EMBL" id="GADI01007767">
    <property type="protein sequence ID" value="JAA66041.1"/>
    <property type="molecule type" value="mRNA"/>
</dbReference>
<evidence type="ECO:0000256" key="1">
    <source>
        <dbReference type="SAM" id="SignalP"/>
    </source>
</evidence>
<proteinExistence type="evidence at transcript level"/>